<dbReference type="RefSeq" id="WP_078502964.1">
    <property type="nucleotide sequence ID" value="NZ_MSZX01000022.1"/>
</dbReference>
<evidence type="ECO:0000313" key="2">
    <source>
        <dbReference type="Proteomes" id="UP000190188"/>
    </source>
</evidence>
<dbReference type="EMBL" id="MSZX01000022">
    <property type="protein sequence ID" value="OPA73132.1"/>
    <property type="molecule type" value="Genomic_DNA"/>
</dbReference>
<dbReference type="AlphaFoldDB" id="A0A1T2WZV3"/>
<dbReference type="CDD" id="cd10912">
    <property type="entry name" value="PIN_YacP-like"/>
    <property type="match status" value="1"/>
</dbReference>
<proteinExistence type="predicted"/>
<keyword evidence="2" id="KW-1185">Reference proteome</keyword>
<accession>A0A1T2WZV3</accession>
<dbReference type="Proteomes" id="UP000190188">
    <property type="component" value="Unassembled WGS sequence"/>
</dbReference>
<dbReference type="OrthoDB" id="9792160at2"/>
<reference evidence="1 2" key="1">
    <citation type="submission" date="2017-01" db="EMBL/GenBank/DDBJ databases">
        <title>Genome analysis of Paenibacillus selenitrireducens ES3-24.</title>
        <authorList>
            <person name="Xu D."/>
            <person name="Yao R."/>
            <person name="Zheng S."/>
        </authorList>
    </citation>
    <scope>NUCLEOTIDE SEQUENCE [LARGE SCALE GENOMIC DNA]</scope>
    <source>
        <strain evidence="1 2">ES3-24</strain>
    </source>
</reference>
<dbReference type="InterPro" id="IPR010298">
    <property type="entry name" value="YacP-like"/>
</dbReference>
<organism evidence="1 2">
    <name type="scientific">Paenibacillus selenitireducens</name>
    <dbReference type="NCBI Taxonomy" id="1324314"/>
    <lineage>
        <taxon>Bacteria</taxon>
        <taxon>Bacillati</taxon>
        <taxon>Bacillota</taxon>
        <taxon>Bacilli</taxon>
        <taxon>Bacillales</taxon>
        <taxon>Paenibacillaceae</taxon>
        <taxon>Paenibacillus</taxon>
    </lineage>
</organism>
<name>A0A1T2WZV3_9BACL</name>
<dbReference type="Pfam" id="PF05991">
    <property type="entry name" value="NYN_YacP"/>
    <property type="match status" value="1"/>
</dbReference>
<dbReference type="PANTHER" id="PTHR34547">
    <property type="entry name" value="YACP-LIKE NYN DOMAIN PROTEIN"/>
    <property type="match status" value="1"/>
</dbReference>
<gene>
    <name evidence="1" type="ORF">BVG16_30475</name>
</gene>
<sequence>MGKKQKLDMRDVLLVDGYNMIGSWPQLVAMSRISLQEARDHLLNQLADYQAFSGRRVIVVFDAYKVPGLGGAFAQNKITVHFTKEKETADECIERFVHELMHRRRQIYVATSDSVEQHVAFGQGALRISARELLLELDQNKRDVKQYIDVDRPNSNRNPLEGKMKEDIRSKLEEWRRGNWSP</sequence>
<dbReference type="STRING" id="1324314.BVG16_30475"/>
<dbReference type="PANTHER" id="PTHR34547:SF1">
    <property type="entry name" value="YACP-LIKE NYN DOMAIN PROTEIN"/>
    <property type="match status" value="1"/>
</dbReference>
<protein>
    <submittedName>
        <fullName evidence="1">RNA-binding protein</fullName>
    </submittedName>
</protein>
<comment type="caution">
    <text evidence="1">The sequence shown here is derived from an EMBL/GenBank/DDBJ whole genome shotgun (WGS) entry which is preliminary data.</text>
</comment>
<evidence type="ECO:0000313" key="1">
    <source>
        <dbReference type="EMBL" id="OPA73132.1"/>
    </source>
</evidence>